<comment type="cofactor">
    <cofactor evidence="1">
        <name>Mg(2+)</name>
        <dbReference type="ChEBI" id="CHEBI:18420"/>
    </cofactor>
</comment>
<dbReference type="SUPFAM" id="SSF56784">
    <property type="entry name" value="HAD-like"/>
    <property type="match status" value="1"/>
</dbReference>
<comment type="similarity">
    <text evidence="2">Belongs to the HAD-like hydrolase superfamily.</text>
</comment>
<dbReference type="AlphaFoldDB" id="A0A202EAY0"/>
<dbReference type="SFLD" id="SFLDS00003">
    <property type="entry name" value="Haloacid_Dehalogenase"/>
    <property type="match status" value="1"/>
</dbReference>
<keyword evidence="4" id="KW-0378">Hydrolase</keyword>
<dbReference type="PANTHER" id="PTHR46470:SF2">
    <property type="entry name" value="GLYCERALDEHYDE 3-PHOSPHATE PHOSPHATASE"/>
    <property type="match status" value="1"/>
</dbReference>
<sequence length="200" mass="22023">MTAIVFDLDGTVLRTVKAYRDVLADAITSVRGDAPDAWLETYTASFLECFAECEPEPIRRTFARIDDCDDPERYATALLEAEIESFSPPPDARRVLEELSAADTHDLGVLTNGVRDWQLAKLRGNDLEQRFDAVVASYDVGAHKPAEAPYRELETRLPADRYVMVGDSDSDIEGAQAAGWDAIRYDGGSFEDVLAAIDSA</sequence>
<gene>
    <name evidence="6" type="ORF">B2G88_00780</name>
</gene>
<dbReference type="Pfam" id="PF13419">
    <property type="entry name" value="HAD_2"/>
    <property type="match status" value="1"/>
</dbReference>
<dbReference type="GO" id="GO:0044281">
    <property type="term" value="P:small molecule metabolic process"/>
    <property type="evidence" value="ECO:0007669"/>
    <property type="project" value="UniProtKB-ARBA"/>
</dbReference>
<dbReference type="GO" id="GO:0016791">
    <property type="term" value="F:phosphatase activity"/>
    <property type="evidence" value="ECO:0007669"/>
    <property type="project" value="TreeGrafter"/>
</dbReference>
<dbReference type="Proteomes" id="UP000196084">
    <property type="component" value="Unassembled WGS sequence"/>
</dbReference>
<dbReference type="PANTHER" id="PTHR46470">
    <property type="entry name" value="N-ACYLNEURAMINATE-9-PHOSPHATASE"/>
    <property type="match status" value="1"/>
</dbReference>
<dbReference type="Gene3D" id="3.40.50.1000">
    <property type="entry name" value="HAD superfamily/HAD-like"/>
    <property type="match status" value="1"/>
</dbReference>
<dbReference type="SFLD" id="SFLDG01129">
    <property type="entry name" value="C1.5:_HAD__Beta-PGM__Phosphata"/>
    <property type="match status" value="1"/>
</dbReference>
<evidence type="ECO:0000313" key="6">
    <source>
        <dbReference type="EMBL" id="OVE85399.1"/>
    </source>
</evidence>
<dbReference type="NCBIfam" id="TIGR01509">
    <property type="entry name" value="HAD-SF-IA-v3"/>
    <property type="match status" value="1"/>
</dbReference>
<dbReference type="InterPro" id="IPR023214">
    <property type="entry name" value="HAD_sf"/>
</dbReference>
<evidence type="ECO:0000256" key="5">
    <source>
        <dbReference type="ARBA" id="ARBA00022842"/>
    </source>
</evidence>
<dbReference type="RefSeq" id="WP_054863737.1">
    <property type="nucleotide sequence ID" value="NZ_MWPH01000001.1"/>
</dbReference>
<accession>A0A202EAY0</accession>
<evidence type="ECO:0000256" key="4">
    <source>
        <dbReference type="ARBA" id="ARBA00022801"/>
    </source>
</evidence>
<dbReference type="InterPro" id="IPR041492">
    <property type="entry name" value="HAD_2"/>
</dbReference>
<keyword evidence="5" id="KW-0460">Magnesium</keyword>
<comment type="caution">
    <text evidence="6">The sequence shown here is derived from an EMBL/GenBank/DDBJ whole genome shotgun (WGS) entry which is preliminary data.</text>
</comment>
<keyword evidence="3" id="KW-0479">Metal-binding</keyword>
<dbReference type="NCBIfam" id="TIGR01549">
    <property type="entry name" value="HAD-SF-IA-v1"/>
    <property type="match status" value="1"/>
</dbReference>
<proteinExistence type="inferred from homology"/>
<dbReference type="EMBL" id="MWPH01000001">
    <property type="protein sequence ID" value="OVE85399.1"/>
    <property type="molecule type" value="Genomic_DNA"/>
</dbReference>
<dbReference type="GO" id="GO:0046872">
    <property type="term" value="F:metal ion binding"/>
    <property type="evidence" value="ECO:0007669"/>
    <property type="project" value="UniProtKB-KW"/>
</dbReference>
<evidence type="ECO:0000256" key="2">
    <source>
        <dbReference type="ARBA" id="ARBA00007958"/>
    </source>
</evidence>
<protein>
    <submittedName>
        <fullName evidence="6">Haloacid dehalogenase</fullName>
    </submittedName>
</protein>
<name>A0A202EAY0_9EURY</name>
<dbReference type="InterPro" id="IPR051400">
    <property type="entry name" value="HAD-like_hydrolase"/>
</dbReference>
<evidence type="ECO:0000256" key="3">
    <source>
        <dbReference type="ARBA" id="ARBA00022723"/>
    </source>
</evidence>
<evidence type="ECO:0000256" key="1">
    <source>
        <dbReference type="ARBA" id="ARBA00001946"/>
    </source>
</evidence>
<dbReference type="InterPro" id="IPR006439">
    <property type="entry name" value="HAD-SF_hydro_IA"/>
</dbReference>
<evidence type="ECO:0000313" key="7">
    <source>
        <dbReference type="Proteomes" id="UP000196084"/>
    </source>
</evidence>
<organism evidence="6 7">
    <name type="scientific">Natronolimnobius baerhuensis</name>
    <dbReference type="NCBI Taxonomy" id="253108"/>
    <lineage>
        <taxon>Archaea</taxon>
        <taxon>Methanobacteriati</taxon>
        <taxon>Methanobacteriota</taxon>
        <taxon>Stenosarchaea group</taxon>
        <taxon>Halobacteria</taxon>
        <taxon>Halobacteriales</taxon>
        <taxon>Natrialbaceae</taxon>
        <taxon>Natronolimnobius</taxon>
    </lineage>
</organism>
<dbReference type="InterPro" id="IPR036412">
    <property type="entry name" value="HAD-like_sf"/>
</dbReference>
<keyword evidence="7" id="KW-1185">Reference proteome</keyword>
<dbReference type="OrthoDB" id="131325at2157"/>
<reference evidence="6 7" key="1">
    <citation type="submission" date="2017-02" db="EMBL/GenBank/DDBJ databases">
        <title>Natronthermophilus aegyptiacus gen. nov.,sp. nov., an aerobic, extremely halophilic alkalithermophilic archaeon isolated from the athalassohaline Wadi An Natrun, Egypt.</title>
        <authorList>
            <person name="Zhao B."/>
        </authorList>
    </citation>
    <scope>NUCLEOTIDE SEQUENCE [LARGE SCALE GENOMIC DNA]</scope>
    <source>
        <strain evidence="6 7">CGMCC 1.3597</strain>
    </source>
</reference>